<dbReference type="PANTHER" id="PTHR11748">
    <property type="entry name" value="D-LACTATE DEHYDROGENASE"/>
    <property type="match status" value="1"/>
</dbReference>
<dbReference type="InterPro" id="IPR036318">
    <property type="entry name" value="FAD-bd_PCMH-like_sf"/>
</dbReference>
<evidence type="ECO:0008006" key="3">
    <source>
        <dbReference type="Google" id="ProtNLM"/>
    </source>
</evidence>
<gene>
    <name evidence="2" type="ORF">S01H4_60277</name>
</gene>
<accession>X1D4R3</accession>
<dbReference type="InterPro" id="IPR016169">
    <property type="entry name" value="FAD-bd_PCMH_sub2"/>
</dbReference>
<dbReference type="GO" id="GO:1903457">
    <property type="term" value="P:lactate catabolic process"/>
    <property type="evidence" value="ECO:0007669"/>
    <property type="project" value="TreeGrafter"/>
</dbReference>
<dbReference type="PANTHER" id="PTHR11748:SF111">
    <property type="entry name" value="D-LACTATE DEHYDROGENASE, MITOCHONDRIAL-RELATED"/>
    <property type="match status" value="1"/>
</dbReference>
<name>X1D4R3_9ZZZZ</name>
<dbReference type="EMBL" id="BART01035512">
    <property type="protein sequence ID" value="GAH15197.1"/>
    <property type="molecule type" value="Genomic_DNA"/>
</dbReference>
<protein>
    <recommendedName>
        <fullName evidence="3">FAD-binding PCMH-type domain-containing protein</fullName>
    </recommendedName>
</protein>
<organism evidence="2">
    <name type="scientific">marine sediment metagenome</name>
    <dbReference type="NCBI Taxonomy" id="412755"/>
    <lineage>
        <taxon>unclassified sequences</taxon>
        <taxon>metagenomes</taxon>
        <taxon>ecological metagenomes</taxon>
    </lineage>
</organism>
<evidence type="ECO:0000313" key="2">
    <source>
        <dbReference type="EMBL" id="GAH15197.1"/>
    </source>
</evidence>
<dbReference type="GO" id="GO:0050660">
    <property type="term" value="F:flavin adenine dinucleotide binding"/>
    <property type="evidence" value="ECO:0007669"/>
    <property type="project" value="InterPro"/>
</dbReference>
<evidence type="ECO:0000256" key="1">
    <source>
        <dbReference type="ARBA" id="ARBA00008000"/>
    </source>
</evidence>
<comment type="caution">
    <text evidence="2">The sequence shown here is derived from an EMBL/GenBank/DDBJ whole genome shotgun (WGS) entry which is preliminary data.</text>
</comment>
<dbReference type="SUPFAM" id="SSF56176">
    <property type="entry name" value="FAD-binding/transporter-associated domain-like"/>
    <property type="match status" value="1"/>
</dbReference>
<comment type="similarity">
    <text evidence="1">Belongs to the FAD-binding oxidoreductase/transferase type 4 family.</text>
</comment>
<sequence length="82" mass="8978">MVLPTGEVIHLGGKNVKSAVGYSLINLIIGSEGTLGIVTKAILRLVPLPRINVTLYAPYKNFQEASKLKVNPMHTQEIYPTF</sequence>
<proteinExistence type="inferred from homology"/>
<dbReference type="Gene3D" id="3.30.465.10">
    <property type="match status" value="1"/>
</dbReference>
<reference evidence="2" key="1">
    <citation type="journal article" date="2014" name="Front. Microbiol.">
        <title>High frequency of phylogenetically diverse reductive dehalogenase-homologous genes in deep subseafloor sedimentary metagenomes.</title>
        <authorList>
            <person name="Kawai M."/>
            <person name="Futagami T."/>
            <person name="Toyoda A."/>
            <person name="Takaki Y."/>
            <person name="Nishi S."/>
            <person name="Hori S."/>
            <person name="Arai W."/>
            <person name="Tsubouchi T."/>
            <person name="Morono Y."/>
            <person name="Uchiyama I."/>
            <person name="Ito T."/>
            <person name="Fujiyama A."/>
            <person name="Inagaki F."/>
            <person name="Takami H."/>
        </authorList>
    </citation>
    <scope>NUCLEOTIDE SEQUENCE</scope>
    <source>
        <strain evidence="2">Expedition CK06-06</strain>
    </source>
</reference>
<dbReference type="GO" id="GO:0004458">
    <property type="term" value="F:D-lactate dehydrogenase (cytochrome) activity"/>
    <property type="evidence" value="ECO:0007669"/>
    <property type="project" value="TreeGrafter"/>
</dbReference>
<dbReference type="GO" id="GO:0008720">
    <property type="term" value="F:D-lactate dehydrogenase (NAD+) activity"/>
    <property type="evidence" value="ECO:0007669"/>
    <property type="project" value="TreeGrafter"/>
</dbReference>
<dbReference type="AlphaFoldDB" id="X1D4R3"/>